<dbReference type="PANTHER" id="PTHR30308">
    <property type="entry name" value="TMRNA-BINDING COMPONENT OF TRANS-TRANSLATION TAGGING COMPLEX"/>
    <property type="match status" value="1"/>
</dbReference>
<evidence type="ECO:0000256" key="2">
    <source>
        <dbReference type="ARBA" id="ARBA00022884"/>
    </source>
</evidence>
<dbReference type="AlphaFoldDB" id="A0AA48KA38"/>
<dbReference type="GO" id="GO:0005829">
    <property type="term" value="C:cytosol"/>
    <property type="evidence" value="ECO:0007669"/>
    <property type="project" value="TreeGrafter"/>
</dbReference>
<dbReference type="EMBL" id="AP027080">
    <property type="protein sequence ID" value="BDU74614.1"/>
    <property type="molecule type" value="Genomic_DNA"/>
</dbReference>
<comment type="function">
    <text evidence="3">Required for rescue of stalled ribosomes mediated by trans-translation. Binds to transfer-messenger RNA (tmRNA), required for stable association of tmRNA with ribosomes. tmRNA and SmpB together mimic tRNA shape, replacing the anticodon stem-loop with SmpB. tmRNA is encoded by the ssrA gene; the 2 termini fold to resemble tRNA(Ala) and it encodes a 'tag peptide', a short internal open reading frame. During trans-translation Ala-aminoacylated tmRNA acts like a tRNA, entering the A-site of stalled ribosomes, displacing the stalled mRNA. The ribosome then switches to translate the ORF on the tmRNA; the nascent peptide is terminated with the 'tag peptide' encoded by the tmRNA and targeted for degradation. The ribosome is freed to recommence translation, which seems to be the essential function of trans-translation.</text>
</comment>
<dbReference type="NCBIfam" id="NF003843">
    <property type="entry name" value="PRK05422.1"/>
    <property type="match status" value="1"/>
</dbReference>
<dbReference type="PANTHER" id="PTHR30308:SF2">
    <property type="entry name" value="SSRA-BINDING PROTEIN"/>
    <property type="match status" value="1"/>
</dbReference>
<reference evidence="6" key="1">
    <citation type="journal article" date="2023" name="Int. J. Syst. Evol. Microbiol.">
        <title>Mesoterricola silvestris gen. nov., sp. nov., Mesoterricola sediminis sp. nov., Geothrix oryzae sp. nov., Geothrix edaphica sp. nov., Geothrix rubra sp. nov., and Geothrix limicola sp. nov., six novel members of Acidobacteriota isolated from soils.</title>
        <authorList>
            <person name="Itoh H."/>
            <person name="Sugisawa Y."/>
            <person name="Mise K."/>
            <person name="Xu Z."/>
            <person name="Kuniyasu M."/>
            <person name="Ushijima N."/>
            <person name="Kawano K."/>
            <person name="Kobayashi E."/>
            <person name="Shiratori Y."/>
            <person name="Masuda Y."/>
            <person name="Senoo K."/>
        </authorList>
    </citation>
    <scope>NUCLEOTIDE SEQUENCE [LARGE SCALE GENOMIC DNA]</scope>
    <source>
        <strain evidence="6">W79</strain>
    </source>
</reference>
<name>A0AA48KA38_9BACT</name>
<feature type="region of interest" description="Disordered" evidence="4">
    <location>
        <begin position="132"/>
        <end position="152"/>
    </location>
</feature>
<evidence type="ECO:0000313" key="5">
    <source>
        <dbReference type="EMBL" id="BDU74614.1"/>
    </source>
</evidence>
<dbReference type="Gene3D" id="2.40.280.10">
    <property type="match status" value="1"/>
</dbReference>
<keyword evidence="1 3" id="KW-0963">Cytoplasm</keyword>
<dbReference type="InterPro" id="IPR020081">
    <property type="entry name" value="SsrA-bd_prot_CS"/>
</dbReference>
<dbReference type="InterPro" id="IPR000037">
    <property type="entry name" value="SsrA-bd_prot"/>
</dbReference>
<comment type="similarity">
    <text evidence="3">Belongs to the SmpB family.</text>
</comment>
<dbReference type="KEGG" id="msil:METEAL_37880"/>
<dbReference type="NCBIfam" id="TIGR00086">
    <property type="entry name" value="smpB"/>
    <property type="match status" value="1"/>
</dbReference>
<sequence length="152" mass="17255">MMTEDLVRNRKALHAFHIVDTWEAGVALLGTEVKSLRGGHGQLQDAYVDATGGELWLKQAHISPYEFGTYANHDPLRPRKLLLNRAEIDKIMAKATRKGYTVIPLAIYLTPRGRIKVRIALAEGKTLGDKREALKEREQKREMDRVRKGDHS</sequence>
<comment type="subcellular location">
    <subcellularLocation>
        <location evidence="3">Cytoplasm</location>
    </subcellularLocation>
    <text evidence="3">The tmRNA-SmpB complex associates with stalled 70S ribosomes.</text>
</comment>
<dbReference type="InterPro" id="IPR023620">
    <property type="entry name" value="SmpB"/>
</dbReference>
<keyword evidence="2 3" id="KW-0694">RNA-binding</keyword>
<evidence type="ECO:0000256" key="1">
    <source>
        <dbReference type="ARBA" id="ARBA00022490"/>
    </source>
</evidence>
<proteinExistence type="inferred from homology"/>
<protein>
    <recommendedName>
        <fullName evidence="3">SsrA-binding protein</fullName>
    </recommendedName>
    <alternativeName>
        <fullName evidence="3">Small protein B</fullName>
    </alternativeName>
</protein>
<dbReference type="CDD" id="cd09294">
    <property type="entry name" value="SmpB"/>
    <property type="match status" value="1"/>
</dbReference>
<dbReference type="SUPFAM" id="SSF74982">
    <property type="entry name" value="Small protein B (SmpB)"/>
    <property type="match status" value="1"/>
</dbReference>
<organism evidence="5 6">
    <name type="scientific">Mesoterricola silvestris</name>
    <dbReference type="NCBI Taxonomy" id="2927979"/>
    <lineage>
        <taxon>Bacteria</taxon>
        <taxon>Pseudomonadati</taxon>
        <taxon>Acidobacteriota</taxon>
        <taxon>Holophagae</taxon>
        <taxon>Holophagales</taxon>
        <taxon>Holophagaceae</taxon>
        <taxon>Mesoterricola</taxon>
    </lineage>
</organism>
<evidence type="ECO:0000313" key="6">
    <source>
        <dbReference type="Proteomes" id="UP001238179"/>
    </source>
</evidence>
<evidence type="ECO:0000256" key="3">
    <source>
        <dbReference type="HAMAP-Rule" id="MF_00023"/>
    </source>
</evidence>
<dbReference type="GO" id="GO:0003723">
    <property type="term" value="F:RNA binding"/>
    <property type="evidence" value="ECO:0007669"/>
    <property type="project" value="UniProtKB-UniRule"/>
</dbReference>
<dbReference type="PROSITE" id="PS01317">
    <property type="entry name" value="SSRP"/>
    <property type="match status" value="1"/>
</dbReference>
<dbReference type="GO" id="GO:0070929">
    <property type="term" value="P:trans-translation"/>
    <property type="evidence" value="ECO:0007669"/>
    <property type="project" value="UniProtKB-UniRule"/>
</dbReference>
<gene>
    <name evidence="3 5" type="primary">smpB</name>
    <name evidence="5" type="ORF">METEAL_37880</name>
</gene>
<dbReference type="GO" id="GO:0070930">
    <property type="term" value="P:trans-translation-dependent protein tagging"/>
    <property type="evidence" value="ECO:0007669"/>
    <property type="project" value="TreeGrafter"/>
</dbReference>
<keyword evidence="6" id="KW-1185">Reference proteome</keyword>
<dbReference type="Proteomes" id="UP001238179">
    <property type="component" value="Chromosome"/>
</dbReference>
<evidence type="ECO:0000256" key="4">
    <source>
        <dbReference type="SAM" id="MobiDB-lite"/>
    </source>
</evidence>
<dbReference type="Pfam" id="PF01668">
    <property type="entry name" value="SmpB"/>
    <property type="match status" value="1"/>
</dbReference>
<accession>A0AA48KA38</accession>
<dbReference type="HAMAP" id="MF_00023">
    <property type="entry name" value="SmpB"/>
    <property type="match status" value="1"/>
</dbReference>